<feature type="compositionally biased region" description="Basic and acidic residues" evidence="1">
    <location>
        <begin position="553"/>
        <end position="567"/>
    </location>
</feature>
<accession>A0A507FQW0</accession>
<dbReference type="Proteomes" id="UP000320333">
    <property type="component" value="Unassembled WGS sequence"/>
</dbReference>
<dbReference type="AlphaFoldDB" id="A0A507FQW0"/>
<name>A0A507FQW0_9FUNG</name>
<feature type="compositionally biased region" description="Low complexity" evidence="1">
    <location>
        <begin position="258"/>
        <end position="268"/>
    </location>
</feature>
<dbReference type="EMBL" id="QEAP01000001">
    <property type="protein sequence ID" value="TPX78654.1"/>
    <property type="molecule type" value="Genomic_DNA"/>
</dbReference>
<comment type="caution">
    <text evidence="2">The sequence shown here is derived from an EMBL/GenBank/DDBJ whole genome shotgun (WGS) entry which is preliminary data.</text>
</comment>
<proteinExistence type="predicted"/>
<feature type="compositionally biased region" description="Basic residues" evidence="1">
    <location>
        <begin position="568"/>
        <end position="578"/>
    </location>
</feature>
<organism evidence="2 3">
    <name type="scientific">Chytriomyces confervae</name>
    <dbReference type="NCBI Taxonomy" id="246404"/>
    <lineage>
        <taxon>Eukaryota</taxon>
        <taxon>Fungi</taxon>
        <taxon>Fungi incertae sedis</taxon>
        <taxon>Chytridiomycota</taxon>
        <taxon>Chytridiomycota incertae sedis</taxon>
        <taxon>Chytridiomycetes</taxon>
        <taxon>Chytridiales</taxon>
        <taxon>Chytriomycetaceae</taxon>
        <taxon>Chytriomyces</taxon>
    </lineage>
</organism>
<protein>
    <submittedName>
        <fullName evidence="2">Uncharacterized protein</fullName>
    </submittedName>
</protein>
<evidence type="ECO:0000256" key="1">
    <source>
        <dbReference type="SAM" id="MobiDB-lite"/>
    </source>
</evidence>
<feature type="compositionally biased region" description="Acidic residues" evidence="1">
    <location>
        <begin position="437"/>
        <end position="448"/>
    </location>
</feature>
<feature type="compositionally biased region" description="Basic and acidic residues" evidence="1">
    <location>
        <begin position="426"/>
        <end position="436"/>
    </location>
</feature>
<evidence type="ECO:0000313" key="2">
    <source>
        <dbReference type="EMBL" id="TPX78654.1"/>
    </source>
</evidence>
<feature type="region of interest" description="Disordered" evidence="1">
    <location>
        <begin position="544"/>
        <end position="578"/>
    </location>
</feature>
<feature type="region of interest" description="Disordered" evidence="1">
    <location>
        <begin position="243"/>
        <end position="269"/>
    </location>
</feature>
<feature type="region of interest" description="Disordered" evidence="1">
    <location>
        <begin position="413"/>
        <end position="496"/>
    </location>
</feature>
<gene>
    <name evidence="2" type="ORF">CcCBS67573_g00034</name>
</gene>
<keyword evidence="3" id="KW-1185">Reference proteome</keyword>
<evidence type="ECO:0000313" key="3">
    <source>
        <dbReference type="Proteomes" id="UP000320333"/>
    </source>
</evidence>
<sequence>MQPQRRSAGVGPGLLSIATQQLPNANRPALTPTVVTPLPFTTYIQHHLQLKAIQAQALAGPNSPLPLASSGPLSTPMSISMSSMPLSSQPINMNLSIALGMGMNMPYNLMPMSPAPLAFSQSPFNFLIPSTPTLASANPNVMGTSASASSVFFPPQHFATVNSSASSMKQPNTTLENSHLLEDFKFPDGNGVSMSISASATPRRPSIESNLSTVLFEMDDISFLSPHPGRLNTNGEAELHVPLLSSNSSSPEQLRRQSAPAKSSSPPLAIVPPASQKLDVEMQLVASSPAHFQPQQRGVSVPQSPLVRVPSSSFPSFPADATAVHITPLQATESPSLLHLFESHQPQVMDTQDGSSVEKMDGLMNAKHNVAAIKLISSGSDWSGSHSPQVDYASSNSVSLNTSAIADPAYDSNLKASPGCSPIPHSIKEEASTRDNENDELDNEDDNDTEWRPSAPEPVSCTSVHAKPPRRRAKGVKTGNGASDVLPFSPSSDKRPRDFFCETPDENFKPTTASSNEADLVARSKLPPEVLAIIDKYPEVFQPFEGLPPSRPTDIKIDTIPEADKNPPHRPIRSWRQV</sequence>
<reference evidence="2 3" key="1">
    <citation type="journal article" date="2019" name="Sci. Rep.">
        <title>Comparative genomics of chytrid fungi reveal insights into the obligate biotrophic and pathogenic lifestyle of Synchytrium endobioticum.</title>
        <authorList>
            <person name="van de Vossenberg B.T.L.H."/>
            <person name="Warris S."/>
            <person name="Nguyen H.D.T."/>
            <person name="van Gent-Pelzer M.P.E."/>
            <person name="Joly D.L."/>
            <person name="van de Geest H.C."/>
            <person name="Bonants P.J.M."/>
            <person name="Smith D.S."/>
            <person name="Levesque C.A."/>
            <person name="van der Lee T.A.J."/>
        </authorList>
    </citation>
    <scope>NUCLEOTIDE SEQUENCE [LARGE SCALE GENOMIC DNA]</scope>
    <source>
        <strain evidence="2 3">CBS 675.73</strain>
    </source>
</reference>